<dbReference type="PANTHER" id="PTHR11136">
    <property type="entry name" value="FOLYLPOLYGLUTAMATE SYNTHASE-RELATED"/>
    <property type="match status" value="1"/>
</dbReference>
<evidence type="ECO:0000256" key="16">
    <source>
        <dbReference type="ARBA" id="ARBA00032510"/>
    </source>
</evidence>
<feature type="domain" description="Mur ligase C-terminal" evidence="22">
    <location>
        <begin position="285"/>
        <end position="394"/>
    </location>
</feature>
<evidence type="ECO:0000256" key="2">
    <source>
        <dbReference type="ARBA" id="ARBA00004799"/>
    </source>
</evidence>
<evidence type="ECO:0000256" key="12">
    <source>
        <dbReference type="ARBA" id="ARBA00022842"/>
    </source>
</evidence>
<comment type="catalytic activity">
    <reaction evidence="20">
        <text>7,8-dihydropteroate + L-glutamate + ATP = 7,8-dihydrofolate + ADP + phosphate + H(+)</text>
        <dbReference type="Rhea" id="RHEA:23584"/>
        <dbReference type="ChEBI" id="CHEBI:15378"/>
        <dbReference type="ChEBI" id="CHEBI:17839"/>
        <dbReference type="ChEBI" id="CHEBI:29985"/>
        <dbReference type="ChEBI" id="CHEBI:30616"/>
        <dbReference type="ChEBI" id="CHEBI:43474"/>
        <dbReference type="ChEBI" id="CHEBI:57451"/>
        <dbReference type="ChEBI" id="CHEBI:456216"/>
        <dbReference type="EC" id="6.3.2.12"/>
    </reaction>
</comment>
<sequence>MFKLSTAPVLRVLEKLGRPQDRLPPVIHIAGTNGKGSTTAFMRAIAEAHGLKVHVDTSPHLIRVNERIRVAGELISDADLRRHVRAVLDANAGEPLSFFEGMTIASFLAFAETPADLTLVEVGLGGRFDSTNVFDKPAASVITPIAFDHKDLLGHNLCQIAWEKAGVIKAGCPVISAEQDREIERTLRAEATYRGAPFTKLSDVMRMEKDPYATLTFQTNGLFVDKIKTGLMGKHQCQNAALAVQALSTAGVFKLQPDMVRTGLANASWPARLQILKPGPLVTASGNKTVILDGGHNPHAASAICTALKERAPVPIICAMLGTKDSESFMREIAPIAERLIAIPLPGAKKSQTPETLVKAASKYGIPAETSSDLDQAVEIAKTSKQKTLLICGSLYLAGDVLKANGEVIT</sequence>
<evidence type="ECO:0000256" key="9">
    <source>
        <dbReference type="ARBA" id="ARBA00022723"/>
    </source>
</evidence>
<comment type="catalytic activity">
    <reaction evidence="18">
        <text>10-formyltetrahydrofolyl-(gamma-L-Glu)(n) + L-glutamate + ATP = 10-formyltetrahydrofolyl-(gamma-L-Glu)(n+1) + ADP + phosphate + H(+)</text>
        <dbReference type="Rhea" id="RHEA:51904"/>
        <dbReference type="Rhea" id="RHEA-COMP:13088"/>
        <dbReference type="Rhea" id="RHEA-COMP:14300"/>
        <dbReference type="ChEBI" id="CHEBI:15378"/>
        <dbReference type="ChEBI" id="CHEBI:29985"/>
        <dbReference type="ChEBI" id="CHEBI:30616"/>
        <dbReference type="ChEBI" id="CHEBI:43474"/>
        <dbReference type="ChEBI" id="CHEBI:134413"/>
        <dbReference type="ChEBI" id="CHEBI:456216"/>
        <dbReference type="EC" id="6.3.2.17"/>
    </reaction>
</comment>
<keyword evidence="10 21" id="KW-0547">Nucleotide-binding</keyword>
<dbReference type="InterPro" id="IPR001645">
    <property type="entry name" value="Folylpolyglutamate_synth"/>
</dbReference>
<evidence type="ECO:0000256" key="10">
    <source>
        <dbReference type="ARBA" id="ARBA00022741"/>
    </source>
</evidence>
<dbReference type="RefSeq" id="WP_377378582.1">
    <property type="nucleotide sequence ID" value="NZ_JBHSSW010000012.1"/>
</dbReference>
<evidence type="ECO:0000256" key="6">
    <source>
        <dbReference type="ARBA" id="ARBA00013025"/>
    </source>
</evidence>
<comment type="caution">
    <text evidence="24">The sequence shown here is derived from an EMBL/GenBank/DDBJ whole genome shotgun (WGS) entry which is preliminary data.</text>
</comment>
<reference evidence="25" key="1">
    <citation type="journal article" date="2019" name="Int. J. Syst. Evol. Microbiol.">
        <title>The Global Catalogue of Microorganisms (GCM) 10K type strain sequencing project: providing services to taxonomists for standard genome sequencing and annotation.</title>
        <authorList>
            <consortium name="The Broad Institute Genomics Platform"/>
            <consortium name="The Broad Institute Genome Sequencing Center for Infectious Disease"/>
            <person name="Wu L."/>
            <person name="Ma J."/>
        </authorList>
    </citation>
    <scope>NUCLEOTIDE SEQUENCE [LARGE SCALE GENOMIC DNA]</scope>
    <source>
        <strain evidence="25">CGMCC-1.15741</strain>
    </source>
</reference>
<evidence type="ECO:0000313" key="25">
    <source>
        <dbReference type="Proteomes" id="UP001596303"/>
    </source>
</evidence>
<gene>
    <name evidence="24" type="ORF">ACFQDM_09935</name>
</gene>
<evidence type="ECO:0000313" key="24">
    <source>
        <dbReference type="EMBL" id="MFC6198401.1"/>
    </source>
</evidence>
<evidence type="ECO:0000256" key="18">
    <source>
        <dbReference type="ARBA" id="ARBA00047808"/>
    </source>
</evidence>
<dbReference type="SUPFAM" id="SSF53244">
    <property type="entry name" value="MurD-like peptide ligases, peptide-binding domain"/>
    <property type="match status" value="1"/>
</dbReference>
<dbReference type="SUPFAM" id="SSF53623">
    <property type="entry name" value="MurD-like peptide ligases, catalytic domain"/>
    <property type="match status" value="1"/>
</dbReference>
<dbReference type="EC" id="6.3.2.12" evidence="5"/>
<dbReference type="Pfam" id="PF08245">
    <property type="entry name" value="Mur_ligase_M"/>
    <property type="match status" value="1"/>
</dbReference>
<dbReference type="EMBL" id="JBHSSW010000012">
    <property type="protein sequence ID" value="MFC6198401.1"/>
    <property type="molecule type" value="Genomic_DNA"/>
</dbReference>
<dbReference type="Gene3D" id="3.40.1190.10">
    <property type="entry name" value="Mur-like, catalytic domain"/>
    <property type="match status" value="1"/>
</dbReference>
<organism evidence="24 25">
    <name type="scientific">Ponticaulis profundi</name>
    <dbReference type="NCBI Taxonomy" id="2665222"/>
    <lineage>
        <taxon>Bacteria</taxon>
        <taxon>Pseudomonadati</taxon>
        <taxon>Pseudomonadota</taxon>
        <taxon>Alphaproteobacteria</taxon>
        <taxon>Hyphomonadales</taxon>
        <taxon>Hyphomonadaceae</taxon>
        <taxon>Ponticaulis</taxon>
    </lineage>
</organism>
<keyword evidence="13" id="KW-0289">Folate biosynthesis</keyword>
<evidence type="ECO:0000256" key="11">
    <source>
        <dbReference type="ARBA" id="ARBA00022840"/>
    </source>
</evidence>
<evidence type="ECO:0000259" key="22">
    <source>
        <dbReference type="Pfam" id="PF02875"/>
    </source>
</evidence>
<dbReference type="Pfam" id="PF02875">
    <property type="entry name" value="Mur_ligase_C"/>
    <property type="match status" value="1"/>
</dbReference>
<keyword evidence="9" id="KW-0479">Metal-binding</keyword>
<comment type="catalytic activity">
    <reaction evidence="17">
        <text>(6S)-5,6,7,8-tetrahydrofolyl-(gamma-L-Glu)(n) + L-glutamate + ATP = (6S)-5,6,7,8-tetrahydrofolyl-(gamma-L-Glu)(n+1) + ADP + phosphate + H(+)</text>
        <dbReference type="Rhea" id="RHEA:10580"/>
        <dbReference type="Rhea" id="RHEA-COMP:14738"/>
        <dbReference type="Rhea" id="RHEA-COMP:14740"/>
        <dbReference type="ChEBI" id="CHEBI:15378"/>
        <dbReference type="ChEBI" id="CHEBI:29985"/>
        <dbReference type="ChEBI" id="CHEBI:30616"/>
        <dbReference type="ChEBI" id="CHEBI:43474"/>
        <dbReference type="ChEBI" id="CHEBI:141005"/>
        <dbReference type="ChEBI" id="CHEBI:456216"/>
        <dbReference type="EC" id="6.3.2.17"/>
    </reaction>
</comment>
<comment type="similarity">
    <text evidence="4 21">Belongs to the folylpolyglutamate synthase family.</text>
</comment>
<evidence type="ECO:0000256" key="13">
    <source>
        <dbReference type="ARBA" id="ARBA00022909"/>
    </source>
</evidence>
<evidence type="ECO:0000256" key="17">
    <source>
        <dbReference type="ARBA" id="ARBA00047493"/>
    </source>
</evidence>
<evidence type="ECO:0000256" key="3">
    <source>
        <dbReference type="ARBA" id="ARBA00005150"/>
    </source>
</evidence>
<evidence type="ECO:0000256" key="4">
    <source>
        <dbReference type="ARBA" id="ARBA00008276"/>
    </source>
</evidence>
<dbReference type="InterPro" id="IPR004101">
    <property type="entry name" value="Mur_ligase_C"/>
</dbReference>
<dbReference type="GO" id="GO:0016874">
    <property type="term" value="F:ligase activity"/>
    <property type="evidence" value="ECO:0007669"/>
    <property type="project" value="UniProtKB-KW"/>
</dbReference>
<protein>
    <recommendedName>
        <fullName evidence="7">Dihydrofolate synthase/folylpolyglutamate synthase</fullName>
        <ecNumber evidence="5">6.3.2.12</ecNumber>
        <ecNumber evidence="6">6.3.2.17</ecNumber>
    </recommendedName>
    <alternativeName>
        <fullName evidence="16">Folylpoly-gamma-glutamate synthetase-dihydrofolate synthetase</fullName>
    </alternativeName>
    <alternativeName>
        <fullName evidence="14">Folylpolyglutamate synthetase</fullName>
    </alternativeName>
    <alternativeName>
        <fullName evidence="15">Tetrahydrofolylpolyglutamate synthase</fullName>
    </alternativeName>
</protein>
<evidence type="ECO:0000259" key="23">
    <source>
        <dbReference type="Pfam" id="PF08245"/>
    </source>
</evidence>
<dbReference type="InterPro" id="IPR036615">
    <property type="entry name" value="Mur_ligase_C_dom_sf"/>
</dbReference>
<keyword evidence="25" id="KW-1185">Reference proteome</keyword>
<keyword evidence="11 21" id="KW-0067">ATP-binding</keyword>
<evidence type="ECO:0000256" key="14">
    <source>
        <dbReference type="ARBA" id="ARBA00030048"/>
    </source>
</evidence>
<dbReference type="InterPro" id="IPR013221">
    <property type="entry name" value="Mur_ligase_cen"/>
</dbReference>
<dbReference type="NCBIfam" id="TIGR01499">
    <property type="entry name" value="folC"/>
    <property type="match status" value="1"/>
</dbReference>
<evidence type="ECO:0000256" key="1">
    <source>
        <dbReference type="ARBA" id="ARBA00002714"/>
    </source>
</evidence>
<keyword evidence="12" id="KW-0460">Magnesium</keyword>
<keyword evidence="8 21" id="KW-0436">Ligase</keyword>
<accession>A0ABW1SA10</accession>
<proteinExistence type="inferred from homology"/>
<dbReference type="PANTHER" id="PTHR11136:SF0">
    <property type="entry name" value="DIHYDROFOLATE SYNTHETASE-RELATED"/>
    <property type="match status" value="1"/>
</dbReference>
<evidence type="ECO:0000256" key="7">
    <source>
        <dbReference type="ARBA" id="ARBA00019357"/>
    </source>
</evidence>
<evidence type="ECO:0000256" key="5">
    <source>
        <dbReference type="ARBA" id="ARBA00013023"/>
    </source>
</evidence>
<evidence type="ECO:0000256" key="20">
    <source>
        <dbReference type="ARBA" id="ARBA00049161"/>
    </source>
</evidence>
<comment type="pathway">
    <text evidence="3">Cofactor biosynthesis; tetrahydrofolylpolyglutamate biosynthesis.</text>
</comment>
<comment type="function">
    <text evidence="1">Functions in two distinct reactions of the de novo folate biosynthetic pathway. Catalyzes the addition of a glutamate residue to dihydropteroate (7,8-dihydropteroate or H2Pte) to form dihydrofolate (7,8-dihydrofolate monoglutamate or H2Pte-Glu). Also catalyzes successive additions of L-glutamate to tetrahydrofolate or 10-formyltetrahydrofolate or 5,10-methylenetetrahydrofolate, leading to folylpolyglutamate derivatives.</text>
</comment>
<name>A0ABW1SA10_9PROT</name>
<comment type="pathway">
    <text evidence="2">Cofactor biosynthesis; tetrahydrofolate biosynthesis; 7,8-dihydrofolate from 2-amino-4-hydroxy-6-hydroxymethyl-7,8-dihydropteridine diphosphate and 4-aminobenzoate: step 2/2.</text>
</comment>
<dbReference type="Proteomes" id="UP001596303">
    <property type="component" value="Unassembled WGS sequence"/>
</dbReference>
<dbReference type="PIRSF" id="PIRSF001563">
    <property type="entry name" value="Folylpolyglu_synth"/>
    <property type="match status" value="1"/>
</dbReference>
<evidence type="ECO:0000256" key="21">
    <source>
        <dbReference type="PIRNR" id="PIRNR001563"/>
    </source>
</evidence>
<evidence type="ECO:0000256" key="8">
    <source>
        <dbReference type="ARBA" id="ARBA00022598"/>
    </source>
</evidence>
<dbReference type="InterPro" id="IPR036565">
    <property type="entry name" value="Mur-like_cat_sf"/>
</dbReference>
<evidence type="ECO:0000256" key="15">
    <source>
        <dbReference type="ARBA" id="ARBA00030592"/>
    </source>
</evidence>
<dbReference type="Gene3D" id="3.90.190.20">
    <property type="entry name" value="Mur ligase, C-terminal domain"/>
    <property type="match status" value="1"/>
</dbReference>
<evidence type="ECO:0000256" key="19">
    <source>
        <dbReference type="ARBA" id="ARBA00049035"/>
    </source>
</evidence>
<dbReference type="EC" id="6.3.2.17" evidence="6"/>
<comment type="catalytic activity">
    <reaction evidence="19">
        <text>(6R)-5,10-methylenetetrahydrofolyl-(gamma-L-Glu)(n) + L-glutamate + ATP = (6R)-5,10-methylenetetrahydrofolyl-(gamma-L-Glu)(n+1) + ADP + phosphate + H(+)</text>
        <dbReference type="Rhea" id="RHEA:51912"/>
        <dbReference type="Rhea" id="RHEA-COMP:13257"/>
        <dbReference type="Rhea" id="RHEA-COMP:13258"/>
        <dbReference type="ChEBI" id="CHEBI:15378"/>
        <dbReference type="ChEBI" id="CHEBI:29985"/>
        <dbReference type="ChEBI" id="CHEBI:30616"/>
        <dbReference type="ChEBI" id="CHEBI:43474"/>
        <dbReference type="ChEBI" id="CHEBI:136572"/>
        <dbReference type="ChEBI" id="CHEBI:456216"/>
        <dbReference type="EC" id="6.3.2.17"/>
    </reaction>
</comment>
<feature type="domain" description="Mur ligase central" evidence="23">
    <location>
        <begin position="29"/>
        <end position="246"/>
    </location>
</feature>